<reference evidence="7" key="2">
    <citation type="submission" date="2020-09" db="EMBL/GenBank/DDBJ databases">
        <authorList>
            <person name="Sun Q."/>
            <person name="Zhou Y."/>
        </authorList>
    </citation>
    <scope>NUCLEOTIDE SEQUENCE</scope>
    <source>
        <strain evidence="7">CGMCC 1.15320</strain>
    </source>
</reference>
<evidence type="ECO:0000256" key="1">
    <source>
        <dbReference type="ARBA" id="ARBA00009986"/>
    </source>
</evidence>
<keyword evidence="8" id="KW-1185">Reference proteome</keyword>
<keyword evidence="3" id="KW-0558">Oxidation</keyword>
<dbReference type="Proteomes" id="UP000636264">
    <property type="component" value="Unassembled WGS sequence"/>
</dbReference>
<evidence type="ECO:0000256" key="5">
    <source>
        <dbReference type="RuleBase" id="RU003345"/>
    </source>
</evidence>
<sequence>MNVVARDVAPKAPDRFFINGEWVAPKSGKTLDVVSPVTEELLFSYPEASEADMEAAVAAAREAFDNGPWPRMSSAERAGYLRKVASLLEERLDDIAGAWTLQVGAPIMLTKKLVGQNPTLFNYYADLAETYPFVDERSRDDGGKVRVVKEPVGVCAAITPWNAPLVLLSYKVSAALAAGCTMVAKPSPETPLEAYILAECIEKAGIPKGVFNLVPAGRESGDYLVRHKGIDKVAFTGSTAAGKHIAAVCSERLARVSLELGGKSAAVLLDDADFAKALPWLMIYSMPITGQVCFSLTRILVPERRKQEFLDMFLGAVSQIKVGDPFSPETQMGPLTMERQLRRVEGYIQAGRQEGARIACGGGRPAGIDRGYFIEPTVFTDVEPHMKIFQEEIFGPVVSVITYKDEDDAVRKANDTVYGLSGAVFSADVERGYRVARRMRTGSVTVNAMIVDPKHPFGGYKQSGMGREGGPEGLENYIETKTIHLA</sequence>
<dbReference type="InterPro" id="IPR016163">
    <property type="entry name" value="Ald_DH_C"/>
</dbReference>
<dbReference type="AlphaFoldDB" id="A0A916RQF6"/>
<dbReference type="FunFam" id="3.40.605.10:FF:000007">
    <property type="entry name" value="NAD/NADP-dependent betaine aldehyde dehydrogenase"/>
    <property type="match status" value="1"/>
</dbReference>
<dbReference type="EMBL" id="BMIF01000004">
    <property type="protein sequence ID" value="GGA63134.1"/>
    <property type="molecule type" value="Genomic_DNA"/>
</dbReference>
<name>A0A916RQF6_9HYPH</name>
<evidence type="ECO:0000259" key="6">
    <source>
        <dbReference type="Pfam" id="PF00171"/>
    </source>
</evidence>
<dbReference type="Gene3D" id="3.40.309.10">
    <property type="entry name" value="Aldehyde Dehydrogenase, Chain A, domain 2"/>
    <property type="match status" value="1"/>
</dbReference>
<dbReference type="PROSITE" id="PS00687">
    <property type="entry name" value="ALDEHYDE_DEHYDR_GLU"/>
    <property type="match status" value="1"/>
</dbReference>
<organism evidence="7 8">
    <name type="scientific">Nitratireductor aestuarii</name>
    <dbReference type="NCBI Taxonomy" id="1735103"/>
    <lineage>
        <taxon>Bacteria</taxon>
        <taxon>Pseudomonadati</taxon>
        <taxon>Pseudomonadota</taxon>
        <taxon>Alphaproteobacteria</taxon>
        <taxon>Hyphomicrobiales</taxon>
        <taxon>Phyllobacteriaceae</taxon>
        <taxon>Nitratireductor</taxon>
    </lineage>
</organism>
<dbReference type="FunFam" id="3.40.309.10:FF:000012">
    <property type="entry name" value="Betaine aldehyde dehydrogenase"/>
    <property type="match status" value="1"/>
</dbReference>
<dbReference type="PANTHER" id="PTHR42804">
    <property type="entry name" value="ALDEHYDE DEHYDROGENASE"/>
    <property type="match status" value="1"/>
</dbReference>
<gene>
    <name evidence="7" type="ORF">GCM10011385_16180</name>
</gene>
<dbReference type="InterPro" id="IPR029510">
    <property type="entry name" value="Ald_DH_CS_GLU"/>
</dbReference>
<dbReference type="PANTHER" id="PTHR42804:SF1">
    <property type="entry name" value="ALDEHYDE DEHYDROGENASE-RELATED"/>
    <property type="match status" value="1"/>
</dbReference>
<dbReference type="GO" id="GO:0016620">
    <property type="term" value="F:oxidoreductase activity, acting on the aldehyde or oxo group of donors, NAD or NADP as acceptor"/>
    <property type="evidence" value="ECO:0007669"/>
    <property type="project" value="InterPro"/>
</dbReference>
<protein>
    <submittedName>
        <fullName evidence="7">Aldehyde dehydrogenase</fullName>
    </submittedName>
</protein>
<evidence type="ECO:0000313" key="7">
    <source>
        <dbReference type="EMBL" id="GGA63134.1"/>
    </source>
</evidence>
<dbReference type="CDD" id="cd07139">
    <property type="entry name" value="ALDH_AldA-Rv0768"/>
    <property type="match status" value="1"/>
</dbReference>
<reference evidence="7" key="1">
    <citation type="journal article" date="2014" name="Int. J. Syst. Evol. Microbiol.">
        <title>Complete genome sequence of Corynebacterium casei LMG S-19264T (=DSM 44701T), isolated from a smear-ripened cheese.</title>
        <authorList>
            <consortium name="US DOE Joint Genome Institute (JGI-PGF)"/>
            <person name="Walter F."/>
            <person name="Albersmeier A."/>
            <person name="Kalinowski J."/>
            <person name="Ruckert C."/>
        </authorList>
    </citation>
    <scope>NUCLEOTIDE SEQUENCE</scope>
    <source>
        <strain evidence="7">CGMCC 1.15320</strain>
    </source>
</reference>
<evidence type="ECO:0000256" key="4">
    <source>
        <dbReference type="PROSITE-ProRule" id="PRU10007"/>
    </source>
</evidence>
<dbReference type="RefSeq" id="WP_188720526.1">
    <property type="nucleotide sequence ID" value="NZ_BMIF01000004.1"/>
</dbReference>
<keyword evidence="2 5" id="KW-0560">Oxidoreductase</keyword>
<dbReference type="InterPro" id="IPR016161">
    <property type="entry name" value="Ald_DH/histidinol_DH"/>
</dbReference>
<feature type="domain" description="Aldehyde dehydrogenase" evidence="6">
    <location>
        <begin position="22"/>
        <end position="483"/>
    </location>
</feature>
<proteinExistence type="inferred from homology"/>
<comment type="caution">
    <text evidence="7">The sequence shown here is derived from an EMBL/GenBank/DDBJ whole genome shotgun (WGS) entry which is preliminary data.</text>
</comment>
<evidence type="ECO:0000256" key="3">
    <source>
        <dbReference type="ARBA" id="ARBA00023097"/>
    </source>
</evidence>
<accession>A0A916RQF6</accession>
<dbReference type="Pfam" id="PF00171">
    <property type="entry name" value="Aldedh"/>
    <property type="match status" value="1"/>
</dbReference>
<evidence type="ECO:0000313" key="8">
    <source>
        <dbReference type="Proteomes" id="UP000636264"/>
    </source>
</evidence>
<dbReference type="Gene3D" id="3.40.605.10">
    <property type="entry name" value="Aldehyde Dehydrogenase, Chain A, domain 1"/>
    <property type="match status" value="1"/>
</dbReference>
<dbReference type="InterPro" id="IPR016162">
    <property type="entry name" value="Ald_DH_N"/>
</dbReference>
<dbReference type="InterPro" id="IPR015590">
    <property type="entry name" value="Aldehyde_DH_dom"/>
</dbReference>
<comment type="similarity">
    <text evidence="1 5">Belongs to the aldehyde dehydrogenase family.</text>
</comment>
<feature type="active site" evidence="4">
    <location>
        <position position="259"/>
    </location>
</feature>
<dbReference type="SUPFAM" id="SSF53720">
    <property type="entry name" value="ALDH-like"/>
    <property type="match status" value="1"/>
</dbReference>
<evidence type="ECO:0000256" key="2">
    <source>
        <dbReference type="ARBA" id="ARBA00023002"/>
    </source>
</evidence>